<dbReference type="SMR" id="A0A8J8XXP4"/>
<reference evidence="2" key="2">
    <citation type="submission" date="2008-12" db="EMBL/GenBank/DDBJ databases">
        <title>Improved gene annotation of the rice (Oryza sativa) genomes.</title>
        <authorList>
            <person name="Wang J."/>
            <person name="Li R."/>
            <person name="Fan W."/>
            <person name="Huang Q."/>
            <person name="Zhang J."/>
            <person name="Zhou Y."/>
            <person name="Hu Y."/>
            <person name="Zi S."/>
            <person name="Li J."/>
            <person name="Ni P."/>
            <person name="Zheng H."/>
            <person name="Zhang Y."/>
            <person name="Zhao M."/>
            <person name="Hao Q."/>
            <person name="McDermott J."/>
            <person name="Samudrala R."/>
            <person name="Kristiansen K."/>
            <person name="Wong G.K.-S."/>
        </authorList>
    </citation>
    <scope>NUCLEOTIDE SEQUENCE</scope>
</reference>
<organism evidence="2">
    <name type="scientific">Oryza sativa subsp. japonica</name>
    <name type="common">Rice</name>
    <dbReference type="NCBI Taxonomy" id="39947"/>
    <lineage>
        <taxon>Eukaryota</taxon>
        <taxon>Viridiplantae</taxon>
        <taxon>Streptophyta</taxon>
        <taxon>Embryophyta</taxon>
        <taxon>Tracheophyta</taxon>
        <taxon>Spermatophyta</taxon>
        <taxon>Magnoliopsida</taxon>
        <taxon>Liliopsida</taxon>
        <taxon>Poales</taxon>
        <taxon>Poaceae</taxon>
        <taxon>BOP clade</taxon>
        <taxon>Oryzoideae</taxon>
        <taxon>Oryzeae</taxon>
        <taxon>Oryzinae</taxon>
        <taxon>Oryza</taxon>
        <taxon>Oryza sativa</taxon>
    </lineage>
</organism>
<dbReference type="InterPro" id="IPR032675">
    <property type="entry name" value="LRR_dom_sf"/>
</dbReference>
<dbReference type="AlphaFoldDB" id="A0A8J8XXP4"/>
<reference evidence="2" key="1">
    <citation type="journal article" date="2005" name="PLoS Biol.">
        <title>The genomes of Oryza sativa: a history of duplications.</title>
        <authorList>
            <person name="Yu J."/>
            <person name="Wang J."/>
            <person name="Lin W."/>
            <person name="Li S."/>
            <person name="Li H."/>
            <person name="Zhou J."/>
            <person name="Ni P."/>
            <person name="Dong W."/>
            <person name="Hu S."/>
            <person name="Zeng C."/>
            <person name="Zhang J."/>
            <person name="Zhang Y."/>
            <person name="Li R."/>
            <person name="Xu Z."/>
            <person name="Li S."/>
            <person name="Li X."/>
            <person name="Zheng H."/>
            <person name="Cong L."/>
            <person name="Lin L."/>
            <person name="Yin J."/>
            <person name="Geng J."/>
            <person name="Li G."/>
            <person name="Shi J."/>
            <person name="Liu J."/>
            <person name="Lv H."/>
            <person name="Li J."/>
            <person name="Wang J."/>
            <person name="Deng Y."/>
            <person name="Ran L."/>
            <person name="Shi X."/>
            <person name="Wang X."/>
            <person name="Wu Q."/>
            <person name="Li C."/>
            <person name="Ren X."/>
            <person name="Wang J."/>
            <person name="Wang X."/>
            <person name="Li D."/>
            <person name="Liu D."/>
            <person name="Zhang X."/>
            <person name="Ji Z."/>
            <person name="Zhao W."/>
            <person name="Sun Y."/>
            <person name="Zhang Z."/>
            <person name="Bao J."/>
            <person name="Han Y."/>
            <person name="Dong L."/>
            <person name="Ji J."/>
            <person name="Chen P."/>
            <person name="Wu S."/>
            <person name="Liu J."/>
            <person name="Xiao Y."/>
            <person name="Bu D."/>
            <person name="Tan J."/>
            <person name="Yang L."/>
            <person name="Ye C."/>
            <person name="Zhang J."/>
            <person name="Xu J."/>
            <person name="Zhou Y."/>
            <person name="Yu Y."/>
            <person name="Zhang B."/>
            <person name="Zhuang S."/>
            <person name="Wei H."/>
            <person name="Liu B."/>
            <person name="Lei M."/>
            <person name="Yu H."/>
            <person name="Li Y."/>
            <person name="Xu H."/>
            <person name="Wei S."/>
            <person name="He X."/>
            <person name="Fang L."/>
            <person name="Zhang Z."/>
            <person name="Zhang Y."/>
            <person name="Huang X."/>
            <person name="Su Z."/>
            <person name="Tong W."/>
            <person name="Li J."/>
            <person name="Tong Z."/>
            <person name="Li S."/>
            <person name="Ye J."/>
            <person name="Wang L."/>
            <person name="Fang L."/>
            <person name="Lei T."/>
            <person name="Chen C."/>
            <person name="Chen H."/>
            <person name="Xu Z."/>
            <person name="Li H."/>
            <person name="Huang H."/>
            <person name="Zhang F."/>
            <person name="Xu H."/>
            <person name="Li N."/>
            <person name="Zhao C."/>
            <person name="Li S."/>
            <person name="Dong L."/>
            <person name="Huang Y."/>
            <person name="Li L."/>
            <person name="Xi Y."/>
            <person name="Qi Q."/>
            <person name="Li W."/>
            <person name="Zhang B."/>
            <person name="Hu W."/>
            <person name="Zhang Y."/>
            <person name="Tian X."/>
            <person name="Jiao Y."/>
            <person name="Liang X."/>
            <person name="Jin J."/>
            <person name="Gao L."/>
            <person name="Zheng W."/>
            <person name="Hao B."/>
            <person name="Liu S."/>
            <person name="Wang W."/>
            <person name="Yuan L."/>
            <person name="Cao M."/>
            <person name="McDermott J."/>
            <person name="Samudrala R."/>
            <person name="Wang J."/>
            <person name="Wong G.K."/>
            <person name="Yang H."/>
        </authorList>
    </citation>
    <scope>NUCLEOTIDE SEQUENCE [LARGE SCALE GENOMIC DNA]</scope>
</reference>
<evidence type="ECO:0000313" key="2">
    <source>
        <dbReference type="EMBL" id="EEE62958.1"/>
    </source>
</evidence>
<dbReference type="SUPFAM" id="SSF52058">
    <property type="entry name" value="L domain-like"/>
    <property type="match status" value="1"/>
</dbReference>
<accession>A0A8J8XXP4</accession>
<dbReference type="Gene3D" id="3.80.10.10">
    <property type="entry name" value="Ribonuclease Inhibitor"/>
    <property type="match status" value="1"/>
</dbReference>
<name>A0A8J8XXP4_ORYSJ</name>
<dbReference type="Proteomes" id="UP000007752">
    <property type="component" value="Chromosome 5"/>
</dbReference>
<feature type="compositionally biased region" description="Polar residues" evidence="1">
    <location>
        <begin position="183"/>
        <end position="195"/>
    </location>
</feature>
<protein>
    <submittedName>
        <fullName evidence="2">Uncharacterized protein</fullName>
    </submittedName>
</protein>
<proteinExistence type="predicted"/>
<gene>
    <name evidence="2" type="ORF">OsJ_17765</name>
</gene>
<evidence type="ECO:0000256" key="1">
    <source>
        <dbReference type="SAM" id="MobiDB-lite"/>
    </source>
</evidence>
<sequence length="237" mass="27232">MEIDITFEVRAALELEKITLSFDNIMSISGANHLLKFKHLELNGNKSLLLSSLENAKNISKVTLHSTWLDRANLQILAKKPRIHCLVLSHNSYDESQLIFNKNEFLELNILIVECCTVTDIRFTDGAAPKLEKIVWSFTKMNSLSGIKNLPMLKELEFNGDHVPDQVRDEIKAHRKQPILTLKQPQHQDQENGTAQEDDDDDARFPACSWLLKKKYWPAARQNKDFLARILHPSIYS</sequence>
<feature type="region of interest" description="Disordered" evidence="1">
    <location>
        <begin position="178"/>
        <end position="201"/>
    </location>
</feature>
<dbReference type="EMBL" id="CM000142">
    <property type="protein sequence ID" value="EEE62958.1"/>
    <property type="molecule type" value="Genomic_DNA"/>
</dbReference>